<evidence type="ECO:0000256" key="8">
    <source>
        <dbReference type="SAM" id="Phobius"/>
    </source>
</evidence>
<dbReference type="AlphaFoldDB" id="A0A5C7CC52"/>
<evidence type="ECO:0000256" key="6">
    <source>
        <dbReference type="ARBA" id="ARBA00022989"/>
    </source>
</evidence>
<feature type="transmembrane region" description="Helical" evidence="8">
    <location>
        <begin position="81"/>
        <end position="103"/>
    </location>
</feature>
<dbReference type="EMBL" id="VOUQ01000003">
    <property type="protein sequence ID" value="TXE35129.1"/>
    <property type="molecule type" value="Genomic_DNA"/>
</dbReference>
<feature type="transmembrane region" description="Helical" evidence="8">
    <location>
        <begin position="303"/>
        <end position="322"/>
    </location>
</feature>
<organism evidence="9 10">
    <name type="scientific">Serratia marcescens</name>
    <dbReference type="NCBI Taxonomy" id="615"/>
    <lineage>
        <taxon>Bacteria</taxon>
        <taxon>Pseudomonadati</taxon>
        <taxon>Pseudomonadota</taxon>
        <taxon>Gammaproteobacteria</taxon>
        <taxon>Enterobacterales</taxon>
        <taxon>Yersiniaceae</taxon>
        <taxon>Serratia</taxon>
    </lineage>
</organism>
<name>A0A5C7CC52_SERMA</name>
<keyword evidence="2" id="KW-0813">Transport</keyword>
<evidence type="ECO:0000256" key="4">
    <source>
        <dbReference type="ARBA" id="ARBA00022519"/>
    </source>
</evidence>
<feature type="transmembrane region" description="Helical" evidence="8">
    <location>
        <begin position="184"/>
        <end position="204"/>
    </location>
</feature>
<protein>
    <submittedName>
        <fullName evidence="9">Threonine/serine transporter</fullName>
    </submittedName>
</protein>
<dbReference type="InterPro" id="IPR018227">
    <property type="entry name" value="Amino_acid_transport_2"/>
</dbReference>
<evidence type="ECO:0000256" key="3">
    <source>
        <dbReference type="ARBA" id="ARBA00022475"/>
    </source>
</evidence>
<evidence type="ECO:0000313" key="10">
    <source>
        <dbReference type="Proteomes" id="UP000321126"/>
    </source>
</evidence>
<keyword evidence="4" id="KW-0997">Cell inner membrane</keyword>
<dbReference type="GO" id="GO:0005886">
    <property type="term" value="C:plasma membrane"/>
    <property type="evidence" value="ECO:0007669"/>
    <property type="project" value="UniProtKB-SubCell"/>
</dbReference>
<keyword evidence="5 8" id="KW-0812">Transmembrane</keyword>
<comment type="caution">
    <text evidence="9">The sequence shown here is derived from an EMBL/GenBank/DDBJ whole genome shotgun (WGS) entry which is preliminary data.</text>
</comment>
<reference evidence="9 10" key="1">
    <citation type="submission" date="2019-07" db="EMBL/GenBank/DDBJ databases">
        <title>Serratia strains were isolated from fresh produce.</title>
        <authorList>
            <person name="Cho G.-S."/>
            <person name="Stein M."/>
            <person name="Lee W."/>
            <person name="Suh S.H."/>
            <person name="Franz C.M.A.P."/>
        </authorList>
    </citation>
    <scope>NUCLEOTIDE SEQUENCE [LARGE SCALE GENOMIC DNA]</scope>
    <source>
        <strain evidence="9 10">S16</strain>
    </source>
</reference>
<keyword evidence="6 8" id="KW-1133">Transmembrane helix</keyword>
<comment type="subcellular location">
    <subcellularLocation>
        <location evidence="1">Cell inner membrane</location>
        <topology evidence="1">Multi-pass membrane protein</topology>
    </subcellularLocation>
</comment>
<evidence type="ECO:0000256" key="7">
    <source>
        <dbReference type="ARBA" id="ARBA00023136"/>
    </source>
</evidence>
<proteinExistence type="predicted"/>
<feature type="transmembrane region" description="Helical" evidence="8">
    <location>
        <begin position="37"/>
        <end position="61"/>
    </location>
</feature>
<evidence type="ECO:0000256" key="1">
    <source>
        <dbReference type="ARBA" id="ARBA00004429"/>
    </source>
</evidence>
<gene>
    <name evidence="9" type="ORF">FOT62_08615</name>
</gene>
<feature type="transmembrane region" description="Helical" evidence="8">
    <location>
        <begin position="257"/>
        <end position="282"/>
    </location>
</feature>
<sequence>MKISHLYWPVTFFSTAFGAGIFFLPQAVGPGVLGMKVFMLFIVIAMSVSMMAHYLFFKFIISHPEKDFLAASSTFIGERAAAIVCVLFILSMIIIVLINFITLVNVVASFFHNGFWVRGGISLLLSAALSAAWLAFSQRVEHLISRMALVSIVLVAILAVFFLLQPAGGRQAVQASPGISLQTWLLLPIFLFTFNFTPCIQRFAKSAVRPQARSILFGKVLIMAFIVMIVIAISRLLTLDDISIINSRNVDALFYTAGLTGSATAWLGAALLLCLLTGGAYIGTLTGVIDGITSFGVAGKKRIIAGNIVVCTFIGTINPSIIKIISGWSIPVIVMTVFFIPSLYFLLRGDGRQKGIGVVVLGSGIAVIATLLV</sequence>
<feature type="transmembrane region" description="Helical" evidence="8">
    <location>
        <begin position="115"/>
        <end position="136"/>
    </location>
</feature>
<dbReference type="PANTHER" id="PTHR35334">
    <property type="entry name" value="SERINE TRANSPORTER"/>
    <property type="match status" value="1"/>
</dbReference>
<evidence type="ECO:0000256" key="5">
    <source>
        <dbReference type="ARBA" id="ARBA00022692"/>
    </source>
</evidence>
<evidence type="ECO:0000256" key="2">
    <source>
        <dbReference type="ARBA" id="ARBA00022448"/>
    </source>
</evidence>
<dbReference type="GO" id="GO:0003333">
    <property type="term" value="P:amino acid transmembrane transport"/>
    <property type="evidence" value="ECO:0007669"/>
    <property type="project" value="InterPro"/>
</dbReference>
<keyword evidence="7 8" id="KW-0472">Membrane</keyword>
<feature type="transmembrane region" description="Helical" evidence="8">
    <location>
        <begin position="7"/>
        <end position="25"/>
    </location>
</feature>
<dbReference type="Proteomes" id="UP000321126">
    <property type="component" value="Unassembled WGS sequence"/>
</dbReference>
<dbReference type="RefSeq" id="WP_033639101.1">
    <property type="nucleotide sequence ID" value="NZ_CAMIPY010000009.1"/>
</dbReference>
<feature type="transmembrane region" description="Helical" evidence="8">
    <location>
        <begin position="216"/>
        <end position="237"/>
    </location>
</feature>
<evidence type="ECO:0000313" key="9">
    <source>
        <dbReference type="EMBL" id="TXE35129.1"/>
    </source>
</evidence>
<dbReference type="PANTHER" id="PTHR35334:SF5">
    <property type="entry name" value="INNER MEMBRANE TRANSPORT PROTEIN YHJV"/>
    <property type="match status" value="1"/>
</dbReference>
<keyword evidence="3" id="KW-1003">Cell membrane</keyword>
<feature type="transmembrane region" description="Helical" evidence="8">
    <location>
        <begin position="328"/>
        <end position="347"/>
    </location>
</feature>
<feature type="transmembrane region" description="Helical" evidence="8">
    <location>
        <begin position="354"/>
        <end position="372"/>
    </location>
</feature>
<feature type="transmembrane region" description="Helical" evidence="8">
    <location>
        <begin position="143"/>
        <end position="164"/>
    </location>
</feature>
<accession>A0A5C7CC52</accession>